<dbReference type="InterPro" id="IPR001736">
    <property type="entry name" value="PLipase_D/transphosphatidylase"/>
</dbReference>
<keyword evidence="1" id="KW-0443">Lipid metabolism</keyword>
<comment type="similarity">
    <text evidence="1">Belongs to the phospholipase D family. Cardiolipin synthase subfamily. ClsB sub-subfamily.</text>
</comment>
<accession>A0A6C2CND6</accession>
<dbReference type="PANTHER" id="PTHR21248:SF22">
    <property type="entry name" value="PHOSPHOLIPASE D"/>
    <property type="match status" value="1"/>
</dbReference>
<feature type="active site" evidence="1">
    <location>
        <position position="291"/>
    </location>
</feature>
<keyword evidence="1" id="KW-0472">Membrane</keyword>
<dbReference type="EMBL" id="SDKK01000018">
    <property type="protein sequence ID" value="TYC54635.1"/>
    <property type="molecule type" value="Genomic_DNA"/>
</dbReference>
<dbReference type="HAMAP" id="MF_01917">
    <property type="entry name" value="Cardiolipin_synth_ClsB"/>
    <property type="match status" value="1"/>
</dbReference>
<gene>
    <name evidence="1 3" type="primary">clsB</name>
    <name evidence="3" type="ORF">ETQ85_18235</name>
</gene>
<comment type="catalytic activity">
    <reaction evidence="1">
        <text>2 a 1,2-diacyl-sn-glycero-3-phospho-(1'-sn-glycerol) = a cardiolipin + glycerol</text>
        <dbReference type="Rhea" id="RHEA:31451"/>
        <dbReference type="ChEBI" id="CHEBI:17754"/>
        <dbReference type="ChEBI" id="CHEBI:62237"/>
        <dbReference type="ChEBI" id="CHEBI:64716"/>
    </reaction>
</comment>
<dbReference type="GO" id="GO:0005886">
    <property type="term" value="C:plasma membrane"/>
    <property type="evidence" value="ECO:0007669"/>
    <property type="project" value="UniProtKB-SubCell"/>
</dbReference>
<comment type="subcellular location">
    <subcellularLocation>
        <location evidence="1">Cell membrane</location>
        <topology evidence="1">Peripheral membrane protein</topology>
    </subcellularLocation>
</comment>
<dbReference type="Pfam" id="PF13091">
    <property type="entry name" value="PLDc_2"/>
    <property type="match status" value="2"/>
</dbReference>
<evidence type="ECO:0000259" key="2">
    <source>
        <dbReference type="PROSITE" id="PS50035"/>
    </source>
</evidence>
<feature type="active site" evidence="1">
    <location>
        <position position="118"/>
    </location>
</feature>
<feature type="active site" evidence="1">
    <location>
        <position position="113"/>
    </location>
</feature>
<dbReference type="OrthoDB" id="9762009at2"/>
<keyword evidence="1" id="KW-0444">Lipid biosynthesis</keyword>
<dbReference type="AlphaFoldDB" id="A0A6C2CND6"/>
<comment type="caution">
    <text evidence="3">The sequence shown here is derived from an EMBL/GenBank/DDBJ whole genome shotgun (WGS) entry which is preliminary data.</text>
</comment>
<sequence length="384" mass="43129">MTWLRGNALTLLENGTEFFPALQTAIDGATTEVFLESYIFDRDETGLLIAATLSRAARRGVKVHLLVDGFGGREFVAELMDGLIADGVNVLIYRREVGLMSLRRRRLRRLHRKLAVIDGRIAFVGGINIVSDFEAPALEAPRHDYAVRIEGPLLAPIHASVRRVWELVAWASFRQRLRLHNGPPTLTEPCGNVEAGFLIRDNIRHRRDIEDAYLLGIAGARREIILANAYFLPGRRFRQALLAASRRGVRITLLVQGLADHPLQQRATRALYGQLLSAGVRIIEYHRSYLHAKVAVIDERWATVGSSNIDPFSLLLAREANVVVRDKAFAGELRQHLSRAIDEGSREILADTWQRAPRLQRLINWAAYGLVRLMIGIAGYGNHH</sequence>
<organism evidence="3 4">
    <name type="scientific">Zoogloea oleivorans</name>
    <dbReference type="NCBI Taxonomy" id="1552750"/>
    <lineage>
        <taxon>Bacteria</taxon>
        <taxon>Pseudomonadati</taxon>
        <taxon>Pseudomonadota</taxon>
        <taxon>Betaproteobacteria</taxon>
        <taxon>Rhodocyclales</taxon>
        <taxon>Zoogloeaceae</taxon>
        <taxon>Zoogloea</taxon>
    </lineage>
</organism>
<dbReference type="Proteomes" id="UP000389128">
    <property type="component" value="Unassembled WGS sequence"/>
</dbReference>
<feature type="domain" description="PLD phosphodiesterase" evidence="2">
    <location>
        <begin position="106"/>
        <end position="133"/>
    </location>
</feature>
<protein>
    <recommendedName>
        <fullName evidence="1">Cardiolipin synthase B</fullName>
        <shortName evidence="1">CL synthase</shortName>
        <ecNumber evidence="1">2.7.8.-</ecNumber>
    </recommendedName>
</protein>
<evidence type="ECO:0000256" key="1">
    <source>
        <dbReference type="HAMAP-Rule" id="MF_01917"/>
    </source>
</evidence>
<evidence type="ECO:0000313" key="3">
    <source>
        <dbReference type="EMBL" id="TYC54635.1"/>
    </source>
</evidence>
<feature type="active site" evidence="1">
    <location>
        <position position="293"/>
    </location>
</feature>
<feature type="active site" evidence="1">
    <location>
        <position position="298"/>
    </location>
</feature>
<dbReference type="SMART" id="SM00155">
    <property type="entry name" value="PLDc"/>
    <property type="match status" value="2"/>
</dbReference>
<dbReference type="SUPFAM" id="SSF56024">
    <property type="entry name" value="Phospholipase D/nuclease"/>
    <property type="match status" value="2"/>
</dbReference>
<keyword evidence="1" id="KW-0808">Transferase</keyword>
<dbReference type="GO" id="GO:0008808">
    <property type="term" value="F:cardiolipin synthase activity"/>
    <property type="evidence" value="ECO:0007669"/>
    <property type="project" value="InterPro"/>
</dbReference>
<feature type="domain" description="PLD phosphodiesterase" evidence="2">
    <location>
        <begin position="286"/>
        <end position="313"/>
    </location>
</feature>
<dbReference type="PANTHER" id="PTHR21248">
    <property type="entry name" value="CARDIOLIPIN SYNTHASE"/>
    <property type="match status" value="1"/>
</dbReference>
<keyword evidence="1" id="KW-1003">Cell membrane</keyword>
<name>A0A6C2CND6_9RHOO</name>
<keyword evidence="1" id="KW-1208">Phospholipid metabolism</keyword>
<dbReference type="CDD" id="cd09159">
    <property type="entry name" value="PLDc_ybhO_like_2"/>
    <property type="match status" value="1"/>
</dbReference>
<feature type="active site" evidence="1">
    <location>
        <position position="111"/>
    </location>
</feature>
<dbReference type="GO" id="GO:0032049">
    <property type="term" value="P:cardiolipin biosynthetic process"/>
    <property type="evidence" value="ECO:0007669"/>
    <property type="project" value="InterPro"/>
</dbReference>
<dbReference type="EC" id="2.7.8.-" evidence="1"/>
<keyword evidence="4" id="KW-1185">Reference proteome</keyword>
<keyword evidence="1" id="KW-0594">Phospholipid biosynthesis</keyword>
<dbReference type="NCBIfam" id="NF008427">
    <property type="entry name" value="PRK11263.1"/>
    <property type="match status" value="1"/>
</dbReference>
<dbReference type="InterPro" id="IPR030872">
    <property type="entry name" value="Cardiolipin_synth_ClsB"/>
</dbReference>
<evidence type="ECO:0000313" key="4">
    <source>
        <dbReference type="Proteomes" id="UP000389128"/>
    </source>
</evidence>
<proteinExistence type="inferred from homology"/>
<reference evidence="3 4" key="1">
    <citation type="submission" date="2019-01" db="EMBL/GenBank/DDBJ databases">
        <title>Zoogloea oleivorans genome sequencing and assembly.</title>
        <authorList>
            <person name="Tancsics A."/>
            <person name="Farkas M."/>
            <person name="Kriszt B."/>
            <person name="Maroti G."/>
            <person name="Horvath B."/>
        </authorList>
    </citation>
    <scope>NUCLEOTIDE SEQUENCE [LARGE SCALE GENOMIC DNA]</scope>
    <source>
        <strain evidence="3 4">Buc</strain>
    </source>
</reference>
<dbReference type="Gene3D" id="3.30.870.10">
    <property type="entry name" value="Endonuclease Chain A"/>
    <property type="match status" value="2"/>
</dbReference>
<dbReference type="PROSITE" id="PS50035">
    <property type="entry name" value="PLD"/>
    <property type="match status" value="2"/>
</dbReference>
<dbReference type="InterPro" id="IPR025202">
    <property type="entry name" value="PLD-like_dom"/>
</dbReference>
<comment type="function">
    <text evidence="1">Catalyzes the phosphatidyl group transfer from one phosphatidylglycerol molecule to another to form cardiolipin (CL) (diphosphatidylglycerol) and glycerol.</text>
</comment>